<reference evidence="2 3" key="1">
    <citation type="submission" date="2024-01" db="EMBL/GenBank/DDBJ databases">
        <title>The genomes of 5 underutilized Papilionoideae crops provide insights into root nodulation and disease resistanc.</title>
        <authorList>
            <person name="Yuan L."/>
        </authorList>
    </citation>
    <scope>NUCLEOTIDE SEQUENCE [LARGE SCALE GENOMIC DNA]</scope>
    <source>
        <strain evidence="2">ZHUSHIDOU_FW_LH</strain>
        <tissue evidence="2">Leaf</tissue>
    </source>
</reference>
<comment type="caution">
    <text evidence="2">The sequence shown here is derived from an EMBL/GenBank/DDBJ whole genome shotgun (WGS) entry which is preliminary data.</text>
</comment>
<evidence type="ECO:0000313" key="2">
    <source>
        <dbReference type="EMBL" id="KAK7269901.1"/>
    </source>
</evidence>
<gene>
    <name evidence="2" type="ORF">RIF29_22698</name>
</gene>
<feature type="compositionally biased region" description="Basic and acidic residues" evidence="1">
    <location>
        <begin position="79"/>
        <end position="92"/>
    </location>
</feature>
<keyword evidence="3" id="KW-1185">Reference proteome</keyword>
<dbReference type="AlphaFoldDB" id="A0AAN9F6P6"/>
<feature type="region of interest" description="Disordered" evidence="1">
    <location>
        <begin position="67"/>
        <end position="108"/>
    </location>
</feature>
<dbReference type="EMBL" id="JAYWIO010000004">
    <property type="protein sequence ID" value="KAK7269901.1"/>
    <property type="molecule type" value="Genomic_DNA"/>
</dbReference>
<accession>A0AAN9F6P6</accession>
<sequence length="129" mass="14601">MCVGLWVSGVGSALQLILDDEEKQEHEGGLDLKSRSVDGIDNIGLIWTYIITGASTRFYYPQSWAWTHSKRGPKAQEPSTEKKPGKKTDKLEKKKKRRKNKNKERKKLCESEPVLCSLHCDILLSLSVS</sequence>
<feature type="compositionally biased region" description="Basic residues" evidence="1">
    <location>
        <begin position="93"/>
        <end position="106"/>
    </location>
</feature>
<organism evidence="2 3">
    <name type="scientific">Crotalaria pallida</name>
    <name type="common">Smooth rattlebox</name>
    <name type="synonym">Crotalaria striata</name>
    <dbReference type="NCBI Taxonomy" id="3830"/>
    <lineage>
        <taxon>Eukaryota</taxon>
        <taxon>Viridiplantae</taxon>
        <taxon>Streptophyta</taxon>
        <taxon>Embryophyta</taxon>
        <taxon>Tracheophyta</taxon>
        <taxon>Spermatophyta</taxon>
        <taxon>Magnoliopsida</taxon>
        <taxon>eudicotyledons</taxon>
        <taxon>Gunneridae</taxon>
        <taxon>Pentapetalae</taxon>
        <taxon>rosids</taxon>
        <taxon>fabids</taxon>
        <taxon>Fabales</taxon>
        <taxon>Fabaceae</taxon>
        <taxon>Papilionoideae</taxon>
        <taxon>50 kb inversion clade</taxon>
        <taxon>genistoids sensu lato</taxon>
        <taxon>core genistoids</taxon>
        <taxon>Crotalarieae</taxon>
        <taxon>Crotalaria</taxon>
    </lineage>
</organism>
<evidence type="ECO:0000256" key="1">
    <source>
        <dbReference type="SAM" id="MobiDB-lite"/>
    </source>
</evidence>
<proteinExistence type="predicted"/>
<name>A0AAN9F6P6_CROPI</name>
<dbReference type="Proteomes" id="UP001372338">
    <property type="component" value="Unassembled WGS sequence"/>
</dbReference>
<protein>
    <submittedName>
        <fullName evidence="2">Uncharacterized protein</fullName>
    </submittedName>
</protein>
<evidence type="ECO:0000313" key="3">
    <source>
        <dbReference type="Proteomes" id="UP001372338"/>
    </source>
</evidence>